<dbReference type="Gene3D" id="1.25.70.10">
    <property type="entry name" value="Transcription termination factor 3, mitochondrial"/>
    <property type="match status" value="1"/>
</dbReference>
<reference evidence="4 5" key="1">
    <citation type="journal article" date="2020" name="Nat. Food">
        <title>A phased Vanilla planifolia genome enables genetic improvement of flavour and production.</title>
        <authorList>
            <person name="Hasing T."/>
            <person name="Tang H."/>
            <person name="Brym M."/>
            <person name="Khazi F."/>
            <person name="Huang T."/>
            <person name="Chambers A.H."/>
        </authorList>
    </citation>
    <scope>NUCLEOTIDE SEQUENCE [LARGE SCALE GENOMIC DNA]</scope>
    <source>
        <tissue evidence="4">Leaf</tissue>
    </source>
</reference>
<dbReference type="PANTHER" id="PTHR13068:SF133">
    <property type="entry name" value="MITOCHONDRIAL TRANSCRIPTION TERMINATION FACTOR FAMILY PROTEIN"/>
    <property type="match status" value="1"/>
</dbReference>
<evidence type="ECO:0000313" key="5">
    <source>
        <dbReference type="Proteomes" id="UP000636800"/>
    </source>
</evidence>
<keyword evidence="2" id="KW-0804">Transcription</keyword>
<accession>A0A835RVJ9</accession>
<dbReference type="AlphaFoldDB" id="A0A835RVJ9"/>
<dbReference type="EMBL" id="JADCNL010000002">
    <property type="protein sequence ID" value="KAG0492873.1"/>
    <property type="molecule type" value="Genomic_DNA"/>
</dbReference>
<dbReference type="FunFam" id="1.25.70.10:FF:000001">
    <property type="entry name" value="Mitochondrial transcription termination factor-like"/>
    <property type="match status" value="1"/>
</dbReference>
<evidence type="ECO:0000256" key="1">
    <source>
        <dbReference type="ARBA" id="ARBA00007692"/>
    </source>
</evidence>
<dbReference type="Proteomes" id="UP000636800">
    <property type="component" value="Chromosome 2"/>
</dbReference>
<evidence type="ECO:0000313" key="4">
    <source>
        <dbReference type="EMBL" id="KAG0492873.1"/>
    </source>
</evidence>
<evidence type="ECO:0000256" key="2">
    <source>
        <dbReference type="ARBA" id="ARBA00022472"/>
    </source>
</evidence>
<keyword evidence="2" id="KW-0806">Transcription termination</keyword>
<protein>
    <submittedName>
        <fullName evidence="4">Uncharacterized protein</fullName>
    </submittedName>
</protein>
<dbReference type="InterPro" id="IPR038538">
    <property type="entry name" value="MTERF_sf"/>
</dbReference>
<evidence type="ECO:0000256" key="3">
    <source>
        <dbReference type="ARBA" id="ARBA00022946"/>
    </source>
</evidence>
<dbReference type="SMART" id="SM00733">
    <property type="entry name" value="Mterf"/>
    <property type="match status" value="5"/>
</dbReference>
<dbReference type="Pfam" id="PF02536">
    <property type="entry name" value="mTERF"/>
    <property type="match status" value="1"/>
</dbReference>
<keyword evidence="3" id="KW-0809">Transit peptide</keyword>
<dbReference type="GO" id="GO:0006353">
    <property type="term" value="P:DNA-templated transcription termination"/>
    <property type="evidence" value="ECO:0007669"/>
    <property type="project" value="UniProtKB-KW"/>
</dbReference>
<dbReference type="OrthoDB" id="689995at2759"/>
<keyword evidence="5" id="KW-1185">Reference proteome</keyword>
<dbReference type="InterPro" id="IPR003690">
    <property type="entry name" value="MTERF"/>
</dbReference>
<gene>
    <name evidence="4" type="ORF">HPP92_006271</name>
</gene>
<name>A0A835RVJ9_VANPL</name>
<proteinExistence type="inferred from homology"/>
<keyword evidence="2" id="KW-0805">Transcription regulation</keyword>
<comment type="similarity">
    <text evidence="1">Belongs to the mTERF family.</text>
</comment>
<dbReference type="PANTHER" id="PTHR13068">
    <property type="entry name" value="CGI-12 PROTEIN-RELATED"/>
    <property type="match status" value="1"/>
</dbReference>
<organism evidence="4 5">
    <name type="scientific">Vanilla planifolia</name>
    <name type="common">Vanilla</name>
    <dbReference type="NCBI Taxonomy" id="51239"/>
    <lineage>
        <taxon>Eukaryota</taxon>
        <taxon>Viridiplantae</taxon>
        <taxon>Streptophyta</taxon>
        <taxon>Embryophyta</taxon>
        <taxon>Tracheophyta</taxon>
        <taxon>Spermatophyta</taxon>
        <taxon>Magnoliopsida</taxon>
        <taxon>Liliopsida</taxon>
        <taxon>Asparagales</taxon>
        <taxon>Orchidaceae</taxon>
        <taxon>Vanilloideae</taxon>
        <taxon>Vanilleae</taxon>
        <taxon>Vanilla</taxon>
    </lineage>
</organism>
<dbReference type="GO" id="GO:0003676">
    <property type="term" value="F:nucleic acid binding"/>
    <property type="evidence" value="ECO:0007669"/>
    <property type="project" value="InterPro"/>
</dbReference>
<comment type="caution">
    <text evidence="4">The sequence shown here is derived from an EMBL/GenBank/DDBJ whole genome shotgun (WGS) entry which is preliminary data.</text>
</comment>
<sequence>MLCSHRRHAIRLCFGGNHWLPITYLRFLQDESRSNSKTLTPTSCLAASAAITCAETKLQTVAKAESILGILKSHGLTETHIGIIASKLPALFNNHPEKYVTPKLEFFLAAGYPGPALAKLITRDPTILTCSLKRLASNYNMIRTVLGSESEVAVSVARSTWIFRSCLEKTILPNIKTLSDHGVAGANIARLFKWYPRAITIRPCRFIKSVSLVKNMGFDPSKASFVQGVYVLSGLTPATWERKMELYRSLGWSEEETILAFKKSPLCMLHSEEKVRKLVDFFVKNLNWDPFKMASQATLLTLHFERRILPRYAVYSILTRNRPAAKKLNFPSLLIMNERLFLERHVFKYVDQLPELLEAYNSKLSLAEAKLES</sequence>